<reference evidence="2" key="1">
    <citation type="journal article" date="2022" name="Mol. Ecol. Resour.">
        <title>The genomes of chicory, endive, great burdock and yacon provide insights into Asteraceae palaeo-polyploidization history and plant inulin production.</title>
        <authorList>
            <person name="Fan W."/>
            <person name="Wang S."/>
            <person name="Wang H."/>
            <person name="Wang A."/>
            <person name="Jiang F."/>
            <person name="Liu H."/>
            <person name="Zhao H."/>
            <person name="Xu D."/>
            <person name="Zhang Y."/>
        </authorList>
    </citation>
    <scope>NUCLEOTIDE SEQUENCE [LARGE SCALE GENOMIC DNA]</scope>
    <source>
        <strain evidence="2">cv. Punajuju</strain>
    </source>
</reference>
<proteinExistence type="predicted"/>
<evidence type="ECO:0000313" key="2">
    <source>
        <dbReference type="Proteomes" id="UP001055811"/>
    </source>
</evidence>
<dbReference type="Proteomes" id="UP001055811">
    <property type="component" value="Linkage Group LG03"/>
</dbReference>
<sequence>MDSKVFPFKVFPVKGESELLGGLDYPHPRIRPGFFHVSLFLRQLSFRVGLQTATPHRLLYPTQIDKSGSWVDFKRDDGLKFAKGYTQWNLHRCTSSTDFFGRHGDL</sequence>
<accession>A0ACB9F225</accession>
<organism evidence="1 2">
    <name type="scientific">Cichorium intybus</name>
    <name type="common">Chicory</name>
    <dbReference type="NCBI Taxonomy" id="13427"/>
    <lineage>
        <taxon>Eukaryota</taxon>
        <taxon>Viridiplantae</taxon>
        <taxon>Streptophyta</taxon>
        <taxon>Embryophyta</taxon>
        <taxon>Tracheophyta</taxon>
        <taxon>Spermatophyta</taxon>
        <taxon>Magnoliopsida</taxon>
        <taxon>eudicotyledons</taxon>
        <taxon>Gunneridae</taxon>
        <taxon>Pentapetalae</taxon>
        <taxon>asterids</taxon>
        <taxon>campanulids</taxon>
        <taxon>Asterales</taxon>
        <taxon>Asteraceae</taxon>
        <taxon>Cichorioideae</taxon>
        <taxon>Cichorieae</taxon>
        <taxon>Cichoriinae</taxon>
        <taxon>Cichorium</taxon>
    </lineage>
</organism>
<evidence type="ECO:0000313" key="1">
    <source>
        <dbReference type="EMBL" id="KAI3764712.1"/>
    </source>
</evidence>
<protein>
    <submittedName>
        <fullName evidence="1">Uncharacterized protein</fullName>
    </submittedName>
</protein>
<keyword evidence="2" id="KW-1185">Reference proteome</keyword>
<name>A0ACB9F225_CICIN</name>
<reference evidence="1 2" key="2">
    <citation type="journal article" date="2022" name="Mol. Ecol. Resour.">
        <title>The genomes of chicory, endive, great burdock and yacon provide insights into Asteraceae paleo-polyploidization history and plant inulin production.</title>
        <authorList>
            <person name="Fan W."/>
            <person name="Wang S."/>
            <person name="Wang H."/>
            <person name="Wang A."/>
            <person name="Jiang F."/>
            <person name="Liu H."/>
            <person name="Zhao H."/>
            <person name="Xu D."/>
            <person name="Zhang Y."/>
        </authorList>
    </citation>
    <scope>NUCLEOTIDE SEQUENCE [LARGE SCALE GENOMIC DNA]</scope>
    <source>
        <strain evidence="2">cv. Punajuju</strain>
        <tissue evidence="1">Leaves</tissue>
    </source>
</reference>
<gene>
    <name evidence="1" type="ORF">L2E82_14725</name>
</gene>
<comment type="caution">
    <text evidence="1">The sequence shown here is derived from an EMBL/GenBank/DDBJ whole genome shotgun (WGS) entry which is preliminary data.</text>
</comment>
<dbReference type="EMBL" id="CM042011">
    <property type="protein sequence ID" value="KAI3764712.1"/>
    <property type="molecule type" value="Genomic_DNA"/>
</dbReference>